<evidence type="ECO:0000259" key="1">
    <source>
        <dbReference type="Pfam" id="PF07561"/>
    </source>
</evidence>
<protein>
    <recommendedName>
        <fullName evidence="1">DUF1540 domain-containing protein</fullName>
    </recommendedName>
</protein>
<feature type="domain" description="DUF1540" evidence="1">
    <location>
        <begin position="4"/>
        <end position="46"/>
    </location>
</feature>
<name>L0K732_HALHC</name>
<evidence type="ECO:0000313" key="3">
    <source>
        <dbReference type="Proteomes" id="UP000010880"/>
    </source>
</evidence>
<dbReference type="Proteomes" id="UP000010880">
    <property type="component" value="Chromosome"/>
</dbReference>
<dbReference type="AlphaFoldDB" id="L0K732"/>
<dbReference type="EMBL" id="CP003359">
    <property type="protein sequence ID" value="AGB41097.1"/>
    <property type="molecule type" value="Genomic_DNA"/>
</dbReference>
<evidence type="ECO:0000313" key="2">
    <source>
        <dbReference type="EMBL" id="AGB41097.1"/>
    </source>
</evidence>
<gene>
    <name evidence="2" type="ordered locus">Halha_1148</name>
</gene>
<dbReference type="Pfam" id="PF07561">
    <property type="entry name" value="DUF1540"/>
    <property type="match status" value="1"/>
</dbReference>
<sequence>MANINCIVDSCAHNADGMCGLDEIQVTADDNGQFARRAKTTKCQSFARE</sequence>
<dbReference type="RefSeq" id="WP_015326822.1">
    <property type="nucleotide sequence ID" value="NC_019978.1"/>
</dbReference>
<dbReference type="InterPro" id="IPR011437">
    <property type="entry name" value="DUF1540"/>
</dbReference>
<proteinExistence type="predicted"/>
<keyword evidence="3" id="KW-1185">Reference proteome</keyword>
<dbReference type="STRING" id="748449.Halha_1148"/>
<organism evidence="2 3">
    <name type="scientific">Halobacteroides halobius (strain ATCC 35273 / DSM 5150 / MD-1)</name>
    <dbReference type="NCBI Taxonomy" id="748449"/>
    <lineage>
        <taxon>Bacteria</taxon>
        <taxon>Bacillati</taxon>
        <taxon>Bacillota</taxon>
        <taxon>Clostridia</taxon>
        <taxon>Halanaerobiales</taxon>
        <taxon>Halobacteroidaceae</taxon>
        <taxon>Halobacteroides</taxon>
    </lineage>
</organism>
<dbReference type="OrthoDB" id="9792226at2"/>
<reference evidence="3" key="1">
    <citation type="submission" date="2012-02" db="EMBL/GenBank/DDBJ databases">
        <title>The complete genome of Halobacteroides halobius DSM 5150.</title>
        <authorList>
            <person name="Lucas S."/>
            <person name="Copeland A."/>
            <person name="Lapidus A."/>
            <person name="Glavina del Rio T."/>
            <person name="Dalin E."/>
            <person name="Tice H."/>
            <person name="Bruce D."/>
            <person name="Goodwin L."/>
            <person name="Pitluck S."/>
            <person name="Peters L."/>
            <person name="Mikhailova N."/>
            <person name="Gu W."/>
            <person name="Kyrpides N."/>
            <person name="Mavromatis K."/>
            <person name="Ivanova N."/>
            <person name="Brettin T."/>
            <person name="Detter J.C."/>
            <person name="Han C."/>
            <person name="Larimer F."/>
            <person name="Land M."/>
            <person name="Hauser L."/>
            <person name="Markowitz V."/>
            <person name="Cheng J.-F."/>
            <person name="Hugenholtz P."/>
            <person name="Woyke T."/>
            <person name="Wu D."/>
            <person name="Tindall B."/>
            <person name="Pomrenke H."/>
            <person name="Brambilla E."/>
            <person name="Klenk H.-P."/>
            <person name="Eisen J.A."/>
        </authorList>
    </citation>
    <scope>NUCLEOTIDE SEQUENCE [LARGE SCALE GENOMIC DNA]</scope>
    <source>
        <strain evidence="3">ATCC 35273 / DSM 5150 / MD-1</strain>
    </source>
</reference>
<dbReference type="HOGENOM" id="CLU_3136314_0_0_9"/>
<accession>L0K732</accession>
<dbReference type="KEGG" id="hhl:Halha_1148"/>